<proteinExistence type="predicted"/>
<comment type="caution">
    <text evidence="2">The sequence shown here is derived from an EMBL/GenBank/DDBJ whole genome shotgun (WGS) entry which is preliminary data.</text>
</comment>
<evidence type="ECO:0000313" key="2">
    <source>
        <dbReference type="EMBL" id="CAG9567378.1"/>
    </source>
</evidence>
<gene>
    <name evidence="2" type="ORF">DCHRY22_LOCUS7653</name>
</gene>
<evidence type="ECO:0000256" key="1">
    <source>
        <dbReference type="SAM" id="MobiDB-lite"/>
    </source>
</evidence>
<protein>
    <submittedName>
        <fullName evidence="2">(African queen) hypothetical protein</fullName>
    </submittedName>
</protein>
<organism evidence="2 3">
    <name type="scientific">Danaus chrysippus</name>
    <name type="common">African queen</name>
    <dbReference type="NCBI Taxonomy" id="151541"/>
    <lineage>
        <taxon>Eukaryota</taxon>
        <taxon>Metazoa</taxon>
        <taxon>Ecdysozoa</taxon>
        <taxon>Arthropoda</taxon>
        <taxon>Hexapoda</taxon>
        <taxon>Insecta</taxon>
        <taxon>Pterygota</taxon>
        <taxon>Neoptera</taxon>
        <taxon>Endopterygota</taxon>
        <taxon>Lepidoptera</taxon>
        <taxon>Glossata</taxon>
        <taxon>Ditrysia</taxon>
        <taxon>Papilionoidea</taxon>
        <taxon>Nymphalidae</taxon>
        <taxon>Danainae</taxon>
        <taxon>Danaini</taxon>
        <taxon>Danaina</taxon>
        <taxon>Danaus</taxon>
        <taxon>Anosia</taxon>
    </lineage>
</organism>
<feature type="compositionally biased region" description="Polar residues" evidence="1">
    <location>
        <begin position="87"/>
        <end position="99"/>
    </location>
</feature>
<name>A0A8J2QPW3_9NEOP</name>
<reference evidence="2" key="1">
    <citation type="submission" date="2021-09" db="EMBL/GenBank/DDBJ databases">
        <authorList>
            <person name="Martin H S."/>
        </authorList>
    </citation>
    <scope>NUCLEOTIDE SEQUENCE</scope>
</reference>
<feature type="region of interest" description="Disordered" evidence="1">
    <location>
        <begin position="44"/>
        <end position="99"/>
    </location>
</feature>
<feature type="compositionally biased region" description="Basic residues" evidence="1">
    <location>
        <begin position="68"/>
        <end position="80"/>
    </location>
</feature>
<dbReference type="Proteomes" id="UP000789524">
    <property type="component" value="Unassembled WGS sequence"/>
</dbReference>
<accession>A0A8J2QPW3</accession>
<keyword evidence="3" id="KW-1185">Reference proteome</keyword>
<evidence type="ECO:0000313" key="3">
    <source>
        <dbReference type="Proteomes" id="UP000789524"/>
    </source>
</evidence>
<dbReference type="AlphaFoldDB" id="A0A8J2QPW3"/>
<dbReference type="EMBL" id="CAKASE010000058">
    <property type="protein sequence ID" value="CAG9567378.1"/>
    <property type="molecule type" value="Genomic_DNA"/>
</dbReference>
<sequence>MLSGRSIRLIIGSPRRVLDGACRCRVTWGEADVASTCCGTCRGERGGGRERQGRRRSAGVSTPPHQRTPARARTHARHLRSHDARAQTPSPALSWPSLNEHTARQPSRYEFFPLAVVTTVLLSLSFARCSAPTFLKVMVIPVRPVICWLVDLIT</sequence>